<dbReference type="EMBL" id="QJRG01000047">
    <property type="protein sequence ID" value="RWU21377.1"/>
    <property type="molecule type" value="Genomic_DNA"/>
</dbReference>
<dbReference type="Proteomes" id="UP000288983">
    <property type="component" value="Unassembled WGS sequence"/>
</dbReference>
<comment type="caution">
    <text evidence="1">The sequence shown here is derived from an EMBL/GenBank/DDBJ whole genome shotgun (WGS) entry which is preliminary data.</text>
</comment>
<gene>
    <name evidence="1" type="ORF">DM813_19555</name>
</gene>
<dbReference type="AlphaFoldDB" id="A0A443ZQL4"/>
<protein>
    <submittedName>
        <fullName evidence="1">Uncharacterized protein</fullName>
    </submittedName>
</protein>
<name>A0A443ZQL4_9PSED</name>
<evidence type="ECO:0000313" key="1">
    <source>
        <dbReference type="EMBL" id="RWU21377.1"/>
    </source>
</evidence>
<proteinExistence type="predicted"/>
<reference evidence="1 2" key="1">
    <citation type="submission" date="2018-06" db="EMBL/GenBank/DDBJ databases">
        <title>Bacteria isolated from soil of Wuhan.</title>
        <authorList>
            <person name="Wei X."/>
            <person name="Chunhua H."/>
        </authorList>
    </citation>
    <scope>NUCLEOTIDE SEQUENCE [LARGE SCALE GENOMIC DNA]</scope>
    <source>
        <strain evidence="2">xwS2</strain>
    </source>
</reference>
<organism evidence="1 2">
    <name type="scientific">Pseudomonas alkylphenolica</name>
    <dbReference type="NCBI Taxonomy" id="237609"/>
    <lineage>
        <taxon>Bacteria</taxon>
        <taxon>Pseudomonadati</taxon>
        <taxon>Pseudomonadota</taxon>
        <taxon>Gammaproteobacteria</taxon>
        <taxon>Pseudomonadales</taxon>
        <taxon>Pseudomonadaceae</taxon>
        <taxon>Pseudomonas</taxon>
    </lineage>
</organism>
<accession>A0A443ZQL4</accession>
<sequence>MVENNHQQSDSAAEQQSVALLLLDKQFHVQQPVRWRAPLQRIRPLHDAARSVAMINFDTSMPGLRGSGLWPGQ</sequence>
<evidence type="ECO:0000313" key="2">
    <source>
        <dbReference type="Proteomes" id="UP000288983"/>
    </source>
</evidence>